<evidence type="ECO:0000313" key="1">
    <source>
        <dbReference type="EMBL" id="NOV95617.1"/>
    </source>
</evidence>
<sequence>MSDGAGSGSDGVHVGDAAAAGTDAWHLAVRISSQPGLTTAAPVPVLVGLEVVRRVGVVVARQCLGVGADHHLSMRRVAFRWTGRAPLLPESGTLGATAFVQVHARRERRGSVAAFEASVTVRAGSREIAHGSGTVQCIDPATYRLVRGGAPRPAPVRHDSEPLSVLQQHGDRLLGRMGWDCDDPRQVDPTLDRLSGHALVAAALHAATLLRARRTVIAVSMAIDRFVEYTPRPEVYATATHRAVEVSVLQNRLVVAQGEVHLEN</sequence>
<accession>A0ABX1ZYD2</accession>
<gene>
    <name evidence="1" type="ORF">HDG69_000170</name>
</gene>
<organism evidence="1 2">
    <name type="scientific">Isoptericola halotolerans</name>
    <dbReference type="NCBI Taxonomy" id="300560"/>
    <lineage>
        <taxon>Bacteria</taxon>
        <taxon>Bacillati</taxon>
        <taxon>Actinomycetota</taxon>
        <taxon>Actinomycetes</taxon>
        <taxon>Micrococcales</taxon>
        <taxon>Promicromonosporaceae</taxon>
        <taxon>Isoptericola</taxon>
    </lineage>
</organism>
<dbReference type="Proteomes" id="UP000757540">
    <property type="component" value="Unassembled WGS sequence"/>
</dbReference>
<dbReference type="RefSeq" id="WP_171781897.1">
    <property type="nucleotide sequence ID" value="NZ_BAAAML010000002.1"/>
</dbReference>
<comment type="caution">
    <text evidence="1">The sequence shown here is derived from an EMBL/GenBank/DDBJ whole genome shotgun (WGS) entry which is preliminary data.</text>
</comment>
<name>A0ABX1ZYD2_9MICO</name>
<dbReference type="EMBL" id="JABEZU010000001">
    <property type="protein sequence ID" value="NOV95617.1"/>
    <property type="molecule type" value="Genomic_DNA"/>
</dbReference>
<proteinExistence type="predicted"/>
<evidence type="ECO:0008006" key="3">
    <source>
        <dbReference type="Google" id="ProtNLM"/>
    </source>
</evidence>
<protein>
    <recommendedName>
        <fullName evidence="3">A-factor biosynthesis hotdog domain-containing protein</fullName>
    </recommendedName>
</protein>
<keyword evidence="2" id="KW-1185">Reference proteome</keyword>
<evidence type="ECO:0000313" key="2">
    <source>
        <dbReference type="Proteomes" id="UP000757540"/>
    </source>
</evidence>
<reference evidence="1 2" key="1">
    <citation type="submission" date="2020-05" db="EMBL/GenBank/DDBJ databases">
        <title>Genomic Encyclopedia of Type Strains, Phase III (KMG-III): the genomes of soil and plant-associated and newly described type strains.</title>
        <authorList>
            <person name="Whitman W."/>
        </authorList>
    </citation>
    <scope>NUCLEOTIDE SEQUENCE [LARGE SCALE GENOMIC DNA]</scope>
    <source>
        <strain evidence="1 2">KCTC 19046</strain>
    </source>
</reference>